<dbReference type="RefSeq" id="WP_103907714.1">
    <property type="nucleotide sequence ID" value="NZ_CP049246.1"/>
</dbReference>
<dbReference type="Proteomes" id="UP000236731">
    <property type="component" value="Unassembled WGS sequence"/>
</dbReference>
<gene>
    <name evidence="2" type="ORF">SAMN05421877_1156</name>
</gene>
<evidence type="ECO:0000313" key="3">
    <source>
        <dbReference type="Proteomes" id="UP000236731"/>
    </source>
</evidence>
<organism evidence="2 3">
    <name type="scientific">Sphingobacterium lactis</name>
    <dbReference type="NCBI Taxonomy" id="797291"/>
    <lineage>
        <taxon>Bacteria</taxon>
        <taxon>Pseudomonadati</taxon>
        <taxon>Bacteroidota</taxon>
        <taxon>Sphingobacteriia</taxon>
        <taxon>Sphingobacteriales</taxon>
        <taxon>Sphingobacteriaceae</taxon>
        <taxon>Sphingobacterium</taxon>
    </lineage>
</organism>
<protein>
    <recommendedName>
        <fullName evidence="4">Cbb3-type cytochrome oxidase component FixQ</fullName>
    </recommendedName>
</protein>
<keyword evidence="1" id="KW-1133">Transmembrane helix</keyword>
<accession>A0A1H6CDX5</accession>
<proteinExistence type="predicted"/>
<reference evidence="3" key="1">
    <citation type="submission" date="2016-10" db="EMBL/GenBank/DDBJ databases">
        <authorList>
            <person name="Varghese N."/>
            <person name="Submissions S."/>
        </authorList>
    </citation>
    <scope>NUCLEOTIDE SEQUENCE [LARGE SCALE GENOMIC DNA]</scope>
    <source>
        <strain evidence="3">DSM 22361</strain>
    </source>
</reference>
<dbReference type="EMBL" id="FNUT01000015">
    <property type="protein sequence ID" value="SEG71209.1"/>
    <property type="molecule type" value="Genomic_DNA"/>
</dbReference>
<sequence>MWKQITNLHGDEIYMIASLLIFLSFFILVTIMLFTMKKSFVDYMKGLPFEESENELENPTESKRI</sequence>
<evidence type="ECO:0000256" key="1">
    <source>
        <dbReference type="SAM" id="Phobius"/>
    </source>
</evidence>
<keyword evidence="1" id="KW-0472">Membrane</keyword>
<dbReference type="AlphaFoldDB" id="A0A1H6CDX5"/>
<name>A0A1H6CDX5_9SPHI</name>
<feature type="transmembrane region" description="Helical" evidence="1">
    <location>
        <begin position="13"/>
        <end position="35"/>
    </location>
</feature>
<evidence type="ECO:0000313" key="2">
    <source>
        <dbReference type="EMBL" id="SEG71209.1"/>
    </source>
</evidence>
<keyword evidence="1" id="KW-0812">Transmembrane</keyword>
<evidence type="ECO:0008006" key="4">
    <source>
        <dbReference type="Google" id="ProtNLM"/>
    </source>
</evidence>
<keyword evidence="3" id="KW-1185">Reference proteome</keyword>